<proteinExistence type="predicted"/>
<dbReference type="EMBL" id="VDUY01000001">
    <property type="protein sequence ID" value="TXL68408.1"/>
    <property type="molecule type" value="Genomic_DNA"/>
</dbReference>
<dbReference type="OrthoDB" id="8902713at2"/>
<protein>
    <recommendedName>
        <fullName evidence="3">DUF4157 domain-containing protein</fullName>
    </recommendedName>
</protein>
<evidence type="ECO:0000313" key="2">
    <source>
        <dbReference type="Proteomes" id="UP000321548"/>
    </source>
</evidence>
<sequence>MKIRIHSIWRVVPVPVIVVRRLPGRVVGISLGPLVLVRHGYHDDWPTLVHELEHCKQFWRGGAVIHLVRYLADPKYRLRTEIEAYRAELAACPPAERKGRLYDSADALAFGYGLGVDARACRRLLRVPG</sequence>
<gene>
    <name evidence="1" type="ORF">FHP08_01610</name>
</gene>
<accession>A0A5C8P515</accession>
<evidence type="ECO:0000313" key="1">
    <source>
        <dbReference type="EMBL" id="TXL68408.1"/>
    </source>
</evidence>
<comment type="caution">
    <text evidence="1">The sequence shown here is derived from an EMBL/GenBank/DDBJ whole genome shotgun (WGS) entry which is preliminary data.</text>
</comment>
<organism evidence="1 2">
    <name type="scientific">Zeimonas arvi</name>
    <dbReference type="NCBI Taxonomy" id="2498847"/>
    <lineage>
        <taxon>Bacteria</taxon>
        <taxon>Pseudomonadati</taxon>
        <taxon>Pseudomonadota</taxon>
        <taxon>Betaproteobacteria</taxon>
        <taxon>Burkholderiales</taxon>
        <taxon>Burkholderiaceae</taxon>
        <taxon>Zeimonas</taxon>
    </lineage>
</organism>
<dbReference type="Proteomes" id="UP000321548">
    <property type="component" value="Unassembled WGS sequence"/>
</dbReference>
<name>A0A5C8P515_9BURK</name>
<evidence type="ECO:0008006" key="3">
    <source>
        <dbReference type="Google" id="ProtNLM"/>
    </source>
</evidence>
<keyword evidence="2" id="KW-1185">Reference proteome</keyword>
<dbReference type="AlphaFoldDB" id="A0A5C8P515"/>
<reference evidence="1 2" key="1">
    <citation type="submission" date="2019-06" db="EMBL/GenBank/DDBJ databases">
        <title>Quisquiliibacterium sp. nov., isolated from a maize field.</title>
        <authorList>
            <person name="Lin S.-Y."/>
            <person name="Tsai C.-F."/>
            <person name="Young C.-C."/>
        </authorList>
    </citation>
    <scope>NUCLEOTIDE SEQUENCE [LARGE SCALE GENOMIC DNA]</scope>
    <source>
        <strain evidence="1 2">CC-CFT501</strain>
    </source>
</reference>
<dbReference type="RefSeq" id="WP_147702549.1">
    <property type="nucleotide sequence ID" value="NZ_VDUY01000001.1"/>
</dbReference>